<dbReference type="Pfam" id="PF00590">
    <property type="entry name" value="TP_methylase"/>
    <property type="match status" value="1"/>
</dbReference>
<dbReference type="Gene3D" id="3.40.1010.10">
    <property type="entry name" value="Cobalt-precorrin-4 Transmethylase, Domain 1"/>
    <property type="match status" value="1"/>
</dbReference>
<dbReference type="EC" id="2.1.1.198" evidence="6"/>
<dbReference type="InterPro" id="IPR000878">
    <property type="entry name" value="4pyrrol_Mease"/>
</dbReference>
<comment type="subcellular location">
    <subcellularLocation>
        <location evidence="6">Cytoplasm</location>
    </subcellularLocation>
</comment>
<gene>
    <name evidence="6" type="primary">rsmI</name>
    <name evidence="8" type="ORF">M2350_002065</name>
</gene>
<dbReference type="PIRSF" id="PIRSF005917">
    <property type="entry name" value="MTase_YraL"/>
    <property type="match status" value="1"/>
</dbReference>
<evidence type="ECO:0000256" key="1">
    <source>
        <dbReference type="ARBA" id="ARBA00022490"/>
    </source>
</evidence>
<dbReference type="GO" id="GO:0032259">
    <property type="term" value="P:methylation"/>
    <property type="evidence" value="ECO:0007669"/>
    <property type="project" value="UniProtKB-KW"/>
</dbReference>
<dbReference type="SUPFAM" id="SSF53790">
    <property type="entry name" value="Tetrapyrrole methylase"/>
    <property type="match status" value="1"/>
</dbReference>
<dbReference type="InterPro" id="IPR014776">
    <property type="entry name" value="4pyrrole_Mease_sub2"/>
</dbReference>
<organism evidence="8 9">
    <name type="scientific">Candidatus Fervidibacter sacchari</name>
    <dbReference type="NCBI Taxonomy" id="1448929"/>
    <lineage>
        <taxon>Bacteria</taxon>
        <taxon>Candidatus Fervidibacterota</taxon>
        <taxon>Candidatus Fervidibacter</taxon>
    </lineage>
</organism>
<dbReference type="RefSeq" id="WP_259096297.1">
    <property type="nucleotide sequence ID" value="NZ_CP130454.1"/>
</dbReference>
<dbReference type="EMBL" id="JANUCP010000003">
    <property type="protein sequence ID" value="MCS3919652.1"/>
    <property type="molecule type" value="Genomic_DNA"/>
</dbReference>
<accession>A0ABT2ENZ2</accession>
<keyword evidence="3 6" id="KW-0489">Methyltransferase</keyword>
<protein>
    <recommendedName>
        <fullName evidence="6">Ribosomal RNA small subunit methyltransferase I</fullName>
        <ecNumber evidence="6">2.1.1.198</ecNumber>
    </recommendedName>
    <alternativeName>
        <fullName evidence="6">16S rRNA 2'-O-ribose C1402 methyltransferase</fullName>
    </alternativeName>
    <alternativeName>
        <fullName evidence="6">rRNA (cytidine-2'-O-)-methyltransferase RsmI</fullName>
    </alternativeName>
</protein>
<dbReference type="CDD" id="cd11648">
    <property type="entry name" value="RsmI"/>
    <property type="match status" value="1"/>
</dbReference>
<dbReference type="InterPro" id="IPR014777">
    <property type="entry name" value="4pyrrole_Mease_sub1"/>
</dbReference>
<name>A0ABT2ENZ2_9BACT</name>
<reference evidence="8 9" key="1">
    <citation type="submission" date="2022-08" db="EMBL/GenBank/DDBJ databases">
        <title>Bacterial and archaeal communities from various locations to study Microbial Dark Matter (Phase II).</title>
        <authorList>
            <person name="Stepanauskas R."/>
        </authorList>
    </citation>
    <scope>NUCLEOTIDE SEQUENCE [LARGE SCALE GENOMIC DNA]</scope>
    <source>
        <strain evidence="8 9">PD1</strain>
    </source>
</reference>
<comment type="caution">
    <text evidence="8">The sequence shown here is derived from an EMBL/GenBank/DDBJ whole genome shotgun (WGS) entry which is preliminary data.</text>
</comment>
<evidence type="ECO:0000256" key="5">
    <source>
        <dbReference type="ARBA" id="ARBA00022691"/>
    </source>
</evidence>
<comment type="function">
    <text evidence="6">Catalyzes the 2'-O-methylation of the ribose of cytidine 1402 (C1402) in 16S rRNA.</text>
</comment>
<sequence>MKPDLGTLFVCATPIGNLGDITLRALEVLKGVDIVAAEDTRVTLKLLNHYGIRKPLVSYHQHSPPKRTEWLLQQLKEGKNIALVCNAGTPGISDPGVPLVRKALQEKIPVVPVPGPSAVTAALSVAGMDAQRFIFLGFLPREKKERRELLELVKSLPFTLVIYEAPHRLAESLKDLVEILGDRTTVLCRELTKVHEEVLLTTLSALARKYETETPIGEFTLVIEGAKTQEPEPNWRAIDKAIDELLDAGLSVSDVAREIAKAFSIPRSTAYRRALEKARKCQGS</sequence>
<dbReference type="NCBIfam" id="TIGR00096">
    <property type="entry name" value="16S rRNA (cytidine(1402)-2'-O)-methyltransferase"/>
    <property type="match status" value="1"/>
</dbReference>
<evidence type="ECO:0000256" key="4">
    <source>
        <dbReference type="ARBA" id="ARBA00022679"/>
    </source>
</evidence>
<dbReference type="PANTHER" id="PTHR46111">
    <property type="entry name" value="RIBOSOMAL RNA SMALL SUBUNIT METHYLTRANSFERASE I"/>
    <property type="match status" value="1"/>
</dbReference>
<feature type="domain" description="Tetrapyrrole methylase" evidence="7">
    <location>
        <begin position="9"/>
        <end position="206"/>
    </location>
</feature>
<dbReference type="Gene3D" id="3.30.950.10">
    <property type="entry name" value="Methyltransferase, Cobalt-precorrin-4 Transmethylase, Domain 2"/>
    <property type="match status" value="1"/>
</dbReference>
<dbReference type="Proteomes" id="UP001204798">
    <property type="component" value="Unassembled WGS sequence"/>
</dbReference>
<keyword evidence="5 6" id="KW-0949">S-adenosyl-L-methionine</keyword>
<dbReference type="InterPro" id="IPR035996">
    <property type="entry name" value="4pyrrol_Methylase_sf"/>
</dbReference>
<evidence type="ECO:0000256" key="6">
    <source>
        <dbReference type="HAMAP-Rule" id="MF_01877"/>
    </source>
</evidence>
<dbReference type="HAMAP" id="MF_01877">
    <property type="entry name" value="16SrRNA_methyltr_I"/>
    <property type="match status" value="1"/>
</dbReference>
<evidence type="ECO:0000256" key="3">
    <source>
        <dbReference type="ARBA" id="ARBA00022603"/>
    </source>
</evidence>
<evidence type="ECO:0000313" key="8">
    <source>
        <dbReference type="EMBL" id="MCS3919652.1"/>
    </source>
</evidence>
<keyword evidence="2 6" id="KW-0698">rRNA processing</keyword>
<dbReference type="PANTHER" id="PTHR46111:SF1">
    <property type="entry name" value="RIBOSOMAL RNA SMALL SUBUNIT METHYLTRANSFERASE I"/>
    <property type="match status" value="1"/>
</dbReference>
<comment type="similarity">
    <text evidence="6">Belongs to the methyltransferase superfamily. RsmI family.</text>
</comment>
<keyword evidence="1 6" id="KW-0963">Cytoplasm</keyword>
<proteinExistence type="inferred from homology"/>
<evidence type="ECO:0000256" key="2">
    <source>
        <dbReference type="ARBA" id="ARBA00022552"/>
    </source>
</evidence>
<comment type="catalytic activity">
    <reaction evidence="6">
        <text>cytidine(1402) in 16S rRNA + S-adenosyl-L-methionine = 2'-O-methylcytidine(1402) in 16S rRNA + S-adenosyl-L-homocysteine + H(+)</text>
        <dbReference type="Rhea" id="RHEA:42924"/>
        <dbReference type="Rhea" id="RHEA-COMP:10285"/>
        <dbReference type="Rhea" id="RHEA-COMP:10286"/>
        <dbReference type="ChEBI" id="CHEBI:15378"/>
        <dbReference type="ChEBI" id="CHEBI:57856"/>
        <dbReference type="ChEBI" id="CHEBI:59789"/>
        <dbReference type="ChEBI" id="CHEBI:74495"/>
        <dbReference type="ChEBI" id="CHEBI:82748"/>
        <dbReference type="EC" id="2.1.1.198"/>
    </reaction>
</comment>
<evidence type="ECO:0000259" key="7">
    <source>
        <dbReference type="Pfam" id="PF00590"/>
    </source>
</evidence>
<evidence type="ECO:0000313" key="9">
    <source>
        <dbReference type="Proteomes" id="UP001204798"/>
    </source>
</evidence>
<dbReference type="InterPro" id="IPR008189">
    <property type="entry name" value="rRNA_ssu_MeTfrase_I"/>
</dbReference>
<dbReference type="GO" id="GO:0008168">
    <property type="term" value="F:methyltransferase activity"/>
    <property type="evidence" value="ECO:0007669"/>
    <property type="project" value="UniProtKB-KW"/>
</dbReference>
<keyword evidence="9" id="KW-1185">Reference proteome</keyword>
<keyword evidence="4 6" id="KW-0808">Transferase</keyword>